<evidence type="ECO:0000256" key="5">
    <source>
        <dbReference type="ARBA" id="ARBA00023274"/>
    </source>
</evidence>
<evidence type="ECO:0000259" key="10">
    <source>
        <dbReference type="Pfam" id="PF03948"/>
    </source>
</evidence>
<name>A0ABP0THP9_9BRYO</name>
<dbReference type="InterPro" id="IPR020069">
    <property type="entry name" value="Ribosomal_bL9_C"/>
</dbReference>
<evidence type="ECO:0000256" key="3">
    <source>
        <dbReference type="ARBA" id="ARBA00022884"/>
    </source>
</evidence>
<reference evidence="11" key="1">
    <citation type="submission" date="2024-02" db="EMBL/GenBank/DDBJ databases">
        <authorList>
            <consortium name="ELIXIR-Norway"/>
            <consortium name="Elixir Norway"/>
        </authorList>
    </citation>
    <scope>NUCLEOTIDE SEQUENCE</scope>
</reference>
<keyword evidence="4" id="KW-0689">Ribosomal protein</keyword>
<evidence type="ECO:0000256" key="4">
    <source>
        <dbReference type="ARBA" id="ARBA00022980"/>
    </source>
</evidence>
<protein>
    <recommendedName>
        <fullName evidence="7">Large ribosomal subunit protein bL9c</fullName>
    </recommendedName>
    <alternativeName>
        <fullName evidence="8">50S ribosomal protein L9, chloroplastic</fullName>
    </alternativeName>
    <alternativeName>
        <fullName evidence="6">CL9</fullName>
    </alternativeName>
</protein>
<proteinExistence type="inferred from homology"/>
<dbReference type="SUPFAM" id="SSF55653">
    <property type="entry name" value="Ribosomal protein L9 C-domain"/>
    <property type="match status" value="1"/>
</dbReference>
<evidence type="ECO:0000313" key="12">
    <source>
        <dbReference type="Proteomes" id="UP001497512"/>
    </source>
</evidence>
<dbReference type="PANTHER" id="PTHR21368">
    <property type="entry name" value="50S RIBOSOMAL PROTEIN L9"/>
    <property type="match status" value="1"/>
</dbReference>
<keyword evidence="2" id="KW-0699">rRNA-binding</keyword>
<dbReference type="Gene3D" id="3.40.5.10">
    <property type="entry name" value="Ribosomal protein L9, N-terminal domain"/>
    <property type="match status" value="1"/>
</dbReference>
<evidence type="ECO:0000256" key="1">
    <source>
        <dbReference type="ARBA" id="ARBA00010605"/>
    </source>
</evidence>
<dbReference type="Pfam" id="PF03948">
    <property type="entry name" value="Ribosomal_L9_C"/>
    <property type="match status" value="1"/>
</dbReference>
<dbReference type="EMBL" id="OZ019903">
    <property type="protein sequence ID" value="CAK9196821.1"/>
    <property type="molecule type" value="Genomic_DNA"/>
</dbReference>
<dbReference type="InterPro" id="IPR036791">
    <property type="entry name" value="Ribosomal_bL9_C_sf"/>
</dbReference>
<evidence type="ECO:0000259" key="9">
    <source>
        <dbReference type="Pfam" id="PF01281"/>
    </source>
</evidence>
<dbReference type="InterPro" id="IPR020070">
    <property type="entry name" value="Ribosomal_bL9_N"/>
</dbReference>
<feature type="domain" description="Large ribosomal subunit protein bL9 C-terminal" evidence="10">
    <location>
        <begin position="137"/>
        <end position="207"/>
    </location>
</feature>
<gene>
    <name evidence="11" type="ORF">CSSPTR1EN2_LOCUS3666</name>
</gene>
<evidence type="ECO:0000256" key="7">
    <source>
        <dbReference type="ARBA" id="ARBA00035193"/>
    </source>
</evidence>
<evidence type="ECO:0000256" key="8">
    <source>
        <dbReference type="ARBA" id="ARBA00035427"/>
    </source>
</evidence>
<keyword evidence="5" id="KW-0687">Ribonucleoprotein</keyword>
<comment type="similarity">
    <text evidence="1">Belongs to the bacterial ribosomal protein bL9 family.</text>
</comment>
<dbReference type="Proteomes" id="UP001497512">
    <property type="component" value="Chromosome 11"/>
</dbReference>
<dbReference type="InterPro" id="IPR009027">
    <property type="entry name" value="Ribosomal_bL9/RNase_H1_N"/>
</dbReference>
<organism evidence="11 12">
    <name type="scientific">Sphagnum troendelagicum</name>
    <dbReference type="NCBI Taxonomy" id="128251"/>
    <lineage>
        <taxon>Eukaryota</taxon>
        <taxon>Viridiplantae</taxon>
        <taxon>Streptophyta</taxon>
        <taxon>Embryophyta</taxon>
        <taxon>Bryophyta</taxon>
        <taxon>Sphagnophytina</taxon>
        <taxon>Sphagnopsida</taxon>
        <taxon>Sphagnales</taxon>
        <taxon>Sphagnaceae</taxon>
        <taxon>Sphagnum</taxon>
    </lineage>
</organism>
<keyword evidence="3" id="KW-0694">RNA-binding</keyword>
<dbReference type="SUPFAM" id="SSF55658">
    <property type="entry name" value="L9 N-domain-like"/>
    <property type="match status" value="1"/>
</dbReference>
<dbReference type="InterPro" id="IPR000244">
    <property type="entry name" value="Ribosomal_bL9"/>
</dbReference>
<evidence type="ECO:0000256" key="2">
    <source>
        <dbReference type="ARBA" id="ARBA00022730"/>
    </source>
</evidence>
<keyword evidence="12" id="KW-1185">Reference proteome</keyword>
<dbReference type="InterPro" id="IPR036935">
    <property type="entry name" value="Ribosomal_bL9_N_sf"/>
</dbReference>
<feature type="domain" description="Ribosomal protein L9" evidence="9">
    <location>
        <begin position="53"/>
        <end position="91"/>
    </location>
</feature>
<dbReference type="Pfam" id="PF01281">
    <property type="entry name" value="Ribosomal_L9_N"/>
    <property type="match status" value="1"/>
</dbReference>
<evidence type="ECO:0000256" key="6">
    <source>
        <dbReference type="ARBA" id="ARBA00031047"/>
    </source>
</evidence>
<evidence type="ECO:0000313" key="11">
    <source>
        <dbReference type="EMBL" id="CAK9196821.1"/>
    </source>
</evidence>
<dbReference type="Gene3D" id="3.10.430.100">
    <property type="entry name" value="Ribosomal protein L9, C-terminal domain"/>
    <property type="match status" value="1"/>
</dbReference>
<accession>A0ABP0THP9</accession>
<sequence length="224" mass="25193">MGRVQLMHRFALYVRCSYLHPSSSRFLPEFAGQEGSTQWMGGLRHIRQRTKHDVILTAPMERLGQAGQIVKVAPGYARNRLIPEMLALPAIEKFVLLVQNQLKQVGAQVSGPEVEEKVHIKEVTEEDKLKDIDAVLGRLAKGRVVLKRDVGMKTTLMKLVTKSDIVSEVRRQLGVDLQEGNIQLDAAFSTVGDFEVPILLPAGLKFKLPGDKKRLLLKVRIRRK</sequence>